<dbReference type="Gene3D" id="3.10.180.10">
    <property type="entry name" value="2,3-Dihydroxybiphenyl 1,2-Dioxygenase, domain 1"/>
    <property type="match status" value="1"/>
</dbReference>
<evidence type="ECO:0000256" key="1">
    <source>
        <dbReference type="ARBA" id="ARBA00009308"/>
    </source>
</evidence>
<evidence type="ECO:0000259" key="3">
    <source>
        <dbReference type="PROSITE" id="PS51819"/>
    </source>
</evidence>
<dbReference type="SUPFAM" id="SSF54593">
    <property type="entry name" value="Glyoxalase/Bleomycin resistance protein/Dihydroxybiphenyl dioxygenase"/>
    <property type="match status" value="1"/>
</dbReference>
<dbReference type="RefSeq" id="WP_089712132.1">
    <property type="nucleotide sequence ID" value="NZ_FMAR01000006.1"/>
</dbReference>
<sequence>MQKVEHIGIAVYTLEKAIPLYERLLNTPCYKKELVESEQVLTAFFQQGHTKIELLEATGENSAIKRFLDKKGEGLHHIAFEVEDIHAEMARLRREGFTLLNETPKQGADHKLICFVHPKDTHGVLIELCQEIR</sequence>
<protein>
    <submittedName>
        <fullName evidence="4">Methylmalonyl-CoA epimerase</fullName>
    </submittedName>
</protein>
<dbReference type="STRING" id="1335309.GA0116948_10650"/>
<accession>A0A1C4DQZ8</accession>
<reference evidence="4 5" key="1">
    <citation type="submission" date="2016-08" db="EMBL/GenBank/DDBJ databases">
        <authorList>
            <person name="Seilhamer J.J."/>
        </authorList>
    </citation>
    <scope>NUCLEOTIDE SEQUENCE [LARGE SCALE GENOMIC DNA]</scope>
    <source>
        <strain evidence="4 5">A37T2</strain>
    </source>
</reference>
<dbReference type="EMBL" id="FMAR01000006">
    <property type="protein sequence ID" value="SCC33670.1"/>
    <property type="molecule type" value="Genomic_DNA"/>
</dbReference>
<feature type="domain" description="VOC" evidence="3">
    <location>
        <begin position="3"/>
        <end position="131"/>
    </location>
</feature>
<comment type="similarity">
    <text evidence="1">Belongs to the methylmalonyl-CoA epimerase family.</text>
</comment>
<dbReference type="CDD" id="cd07249">
    <property type="entry name" value="MMCE"/>
    <property type="match status" value="1"/>
</dbReference>
<proteinExistence type="inferred from homology"/>
<dbReference type="PANTHER" id="PTHR43048:SF3">
    <property type="entry name" value="METHYLMALONYL-COA EPIMERASE, MITOCHONDRIAL"/>
    <property type="match status" value="1"/>
</dbReference>
<dbReference type="PANTHER" id="PTHR43048">
    <property type="entry name" value="METHYLMALONYL-COA EPIMERASE"/>
    <property type="match status" value="1"/>
</dbReference>
<dbReference type="InterPro" id="IPR051785">
    <property type="entry name" value="MMCE/EMCE_epimerase"/>
</dbReference>
<keyword evidence="5" id="KW-1185">Reference proteome</keyword>
<organism evidence="4 5">
    <name type="scientific">Chitinophaga costaii</name>
    <dbReference type="NCBI Taxonomy" id="1335309"/>
    <lineage>
        <taxon>Bacteria</taxon>
        <taxon>Pseudomonadati</taxon>
        <taxon>Bacteroidota</taxon>
        <taxon>Chitinophagia</taxon>
        <taxon>Chitinophagales</taxon>
        <taxon>Chitinophagaceae</taxon>
        <taxon>Chitinophaga</taxon>
    </lineage>
</organism>
<evidence type="ECO:0000313" key="5">
    <source>
        <dbReference type="Proteomes" id="UP000242818"/>
    </source>
</evidence>
<dbReference type="GO" id="GO:0046491">
    <property type="term" value="P:L-methylmalonyl-CoA metabolic process"/>
    <property type="evidence" value="ECO:0007669"/>
    <property type="project" value="TreeGrafter"/>
</dbReference>
<keyword evidence="2" id="KW-0479">Metal-binding</keyword>
<name>A0A1C4DQZ8_9BACT</name>
<dbReference type="InterPro" id="IPR037523">
    <property type="entry name" value="VOC_core"/>
</dbReference>
<dbReference type="Proteomes" id="UP000242818">
    <property type="component" value="Unassembled WGS sequence"/>
</dbReference>
<dbReference type="PROSITE" id="PS51819">
    <property type="entry name" value="VOC"/>
    <property type="match status" value="1"/>
</dbReference>
<dbReference type="AlphaFoldDB" id="A0A1C4DQZ8"/>
<dbReference type="GO" id="GO:0004493">
    <property type="term" value="F:methylmalonyl-CoA epimerase activity"/>
    <property type="evidence" value="ECO:0007669"/>
    <property type="project" value="TreeGrafter"/>
</dbReference>
<dbReference type="GO" id="GO:0046872">
    <property type="term" value="F:metal ion binding"/>
    <property type="evidence" value="ECO:0007669"/>
    <property type="project" value="UniProtKB-KW"/>
</dbReference>
<dbReference type="OrthoDB" id="9788468at2"/>
<dbReference type="InterPro" id="IPR017515">
    <property type="entry name" value="MeMalonyl-CoA_epimerase"/>
</dbReference>
<gene>
    <name evidence="4" type="ORF">GA0116948_10650</name>
</gene>
<dbReference type="Pfam" id="PF13669">
    <property type="entry name" value="Glyoxalase_4"/>
    <property type="match status" value="1"/>
</dbReference>
<dbReference type="InterPro" id="IPR029068">
    <property type="entry name" value="Glyas_Bleomycin-R_OHBP_Dase"/>
</dbReference>
<dbReference type="NCBIfam" id="TIGR03081">
    <property type="entry name" value="metmalonyl_epim"/>
    <property type="match status" value="1"/>
</dbReference>
<evidence type="ECO:0000256" key="2">
    <source>
        <dbReference type="ARBA" id="ARBA00022723"/>
    </source>
</evidence>
<evidence type="ECO:0000313" key="4">
    <source>
        <dbReference type="EMBL" id="SCC33670.1"/>
    </source>
</evidence>